<feature type="compositionally biased region" description="Low complexity" evidence="2">
    <location>
        <begin position="74"/>
        <end position="85"/>
    </location>
</feature>
<dbReference type="PANTHER" id="PTHR12635">
    <property type="entry name" value="RHO-GTPASE-ACTIVATING PROTEIN 6 FAMILY MEMBER"/>
    <property type="match status" value="1"/>
</dbReference>
<dbReference type="SUPFAM" id="SSF48350">
    <property type="entry name" value="GTPase activation domain, GAP"/>
    <property type="match status" value="1"/>
</dbReference>
<dbReference type="InterPro" id="IPR008936">
    <property type="entry name" value="Rho_GTPase_activation_prot"/>
</dbReference>
<sequence>AEQSSSAVQKKRRPYLLKRKALTTGFFDSKKEETKEGVNSGLVFGLSLTKCLENERSRSREAAERAAVAAAAAAAAAATSASSGTEETDPPLSRKSSHAGSQASFSSLIEGTKQSTTGSLESLNLERKRPSLVGADFLPPPGTTSPDLLTVEPSPQIPSLLHSCFKHLETNGMRTLGIFRVSSSKKRVRQLREEFDSGREVYLNEDHCPHDVATLLKEFFRDLPEPLLTRELYEPLIKTQSE</sequence>
<dbReference type="GO" id="GO:0007165">
    <property type="term" value="P:signal transduction"/>
    <property type="evidence" value="ECO:0007669"/>
    <property type="project" value="InterPro"/>
</dbReference>
<dbReference type="InterPro" id="IPR000198">
    <property type="entry name" value="RhoGAP_dom"/>
</dbReference>
<dbReference type="PANTHER" id="PTHR12635:SF7">
    <property type="entry name" value="RHO GTPASE ACTIVATING PROTEIN 6-RELATED"/>
    <property type="match status" value="1"/>
</dbReference>
<reference evidence="4 5" key="1">
    <citation type="submission" date="2023-11" db="EMBL/GenBank/DDBJ databases">
        <title>Halocaridina rubra genome assembly.</title>
        <authorList>
            <person name="Smith C."/>
        </authorList>
    </citation>
    <scope>NUCLEOTIDE SEQUENCE [LARGE SCALE GENOMIC DNA]</scope>
    <source>
        <strain evidence="4">EP-1</strain>
        <tissue evidence="4">Whole</tissue>
    </source>
</reference>
<evidence type="ECO:0000313" key="4">
    <source>
        <dbReference type="EMBL" id="KAK7070094.1"/>
    </source>
</evidence>
<dbReference type="SMART" id="SM00324">
    <property type="entry name" value="RhoGAP"/>
    <property type="match status" value="1"/>
</dbReference>
<feature type="compositionally biased region" description="Low complexity" evidence="2">
    <location>
        <begin position="98"/>
        <end position="107"/>
    </location>
</feature>
<name>A0AAN8WZH5_HALRR</name>
<dbReference type="AlphaFoldDB" id="A0AAN8WZH5"/>
<keyword evidence="5" id="KW-1185">Reference proteome</keyword>
<dbReference type="EMBL" id="JAXCGZ010015552">
    <property type="protein sequence ID" value="KAK7070094.1"/>
    <property type="molecule type" value="Genomic_DNA"/>
</dbReference>
<evidence type="ECO:0000256" key="2">
    <source>
        <dbReference type="SAM" id="MobiDB-lite"/>
    </source>
</evidence>
<feature type="domain" description="Rho-GAP" evidence="3">
    <location>
        <begin position="146"/>
        <end position="242"/>
    </location>
</feature>
<dbReference type="Pfam" id="PF00620">
    <property type="entry name" value="RhoGAP"/>
    <property type="match status" value="1"/>
</dbReference>
<gene>
    <name evidence="4" type="primary">ARHGAP6</name>
    <name evidence="4" type="ORF">SK128_019677</name>
</gene>
<evidence type="ECO:0000259" key="3">
    <source>
        <dbReference type="PROSITE" id="PS50238"/>
    </source>
</evidence>
<protein>
    <submittedName>
        <fullName evidence="4">Rho GTPase-activating protein 6</fullName>
    </submittedName>
</protein>
<evidence type="ECO:0000313" key="5">
    <source>
        <dbReference type="Proteomes" id="UP001381693"/>
    </source>
</evidence>
<feature type="compositionally biased region" description="Polar residues" evidence="2">
    <location>
        <begin position="112"/>
        <end position="122"/>
    </location>
</feature>
<proteinExistence type="predicted"/>
<dbReference type="PROSITE" id="PS50238">
    <property type="entry name" value="RHOGAP"/>
    <property type="match status" value="1"/>
</dbReference>
<dbReference type="InterPro" id="IPR037863">
    <property type="entry name" value="RHOGAP6/36"/>
</dbReference>
<dbReference type="Proteomes" id="UP001381693">
    <property type="component" value="Unassembled WGS sequence"/>
</dbReference>
<dbReference type="GO" id="GO:0005096">
    <property type="term" value="F:GTPase activator activity"/>
    <property type="evidence" value="ECO:0007669"/>
    <property type="project" value="UniProtKB-KW"/>
</dbReference>
<keyword evidence="1" id="KW-0343">GTPase activation</keyword>
<accession>A0AAN8WZH5</accession>
<organism evidence="4 5">
    <name type="scientific">Halocaridina rubra</name>
    <name type="common">Hawaiian red shrimp</name>
    <dbReference type="NCBI Taxonomy" id="373956"/>
    <lineage>
        <taxon>Eukaryota</taxon>
        <taxon>Metazoa</taxon>
        <taxon>Ecdysozoa</taxon>
        <taxon>Arthropoda</taxon>
        <taxon>Crustacea</taxon>
        <taxon>Multicrustacea</taxon>
        <taxon>Malacostraca</taxon>
        <taxon>Eumalacostraca</taxon>
        <taxon>Eucarida</taxon>
        <taxon>Decapoda</taxon>
        <taxon>Pleocyemata</taxon>
        <taxon>Caridea</taxon>
        <taxon>Atyoidea</taxon>
        <taxon>Atyidae</taxon>
        <taxon>Halocaridina</taxon>
    </lineage>
</organism>
<dbReference type="Gene3D" id="1.10.555.10">
    <property type="entry name" value="Rho GTPase activation protein"/>
    <property type="match status" value="1"/>
</dbReference>
<evidence type="ECO:0000256" key="1">
    <source>
        <dbReference type="ARBA" id="ARBA00022468"/>
    </source>
</evidence>
<comment type="caution">
    <text evidence="4">The sequence shown here is derived from an EMBL/GenBank/DDBJ whole genome shotgun (WGS) entry which is preliminary data.</text>
</comment>
<feature type="non-terminal residue" evidence="4">
    <location>
        <position position="1"/>
    </location>
</feature>
<feature type="region of interest" description="Disordered" evidence="2">
    <location>
        <begin position="74"/>
        <end position="125"/>
    </location>
</feature>